<dbReference type="Proteomes" id="UP000054477">
    <property type="component" value="Unassembled WGS sequence"/>
</dbReference>
<proteinExistence type="predicted"/>
<evidence type="ECO:0000313" key="1">
    <source>
        <dbReference type="EMBL" id="KIJ90152.1"/>
    </source>
</evidence>
<dbReference type="SUPFAM" id="SSF52047">
    <property type="entry name" value="RNI-like"/>
    <property type="match status" value="1"/>
</dbReference>
<reference evidence="2" key="2">
    <citation type="submission" date="2015-01" db="EMBL/GenBank/DDBJ databases">
        <title>Evolutionary Origins and Diversification of the Mycorrhizal Mutualists.</title>
        <authorList>
            <consortium name="DOE Joint Genome Institute"/>
            <consortium name="Mycorrhizal Genomics Consortium"/>
            <person name="Kohler A."/>
            <person name="Kuo A."/>
            <person name="Nagy L.G."/>
            <person name="Floudas D."/>
            <person name="Copeland A."/>
            <person name="Barry K.W."/>
            <person name="Cichocki N."/>
            <person name="Veneault-Fourrey C."/>
            <person name="LaButti K."/>
            <person name="Lindquist E.A."/>
            <person name="Lipzen A."/>
            <person name="Lundell T."/>
            <person name="Morin E."/>
            <person name="Murat C."/>
            <person name="Riley R."/>
            <person name="Ohm R."/>
            <person name="Sun H."/>
            <person name="Tunlid A."/>
            <person name="Henrissat B."/>
            <person name="Grigoriev I.V."/>
            <person name="Hibbett D.S."/>
            <person name="Martin F."/>
        </authorList>
    </citation>
    <scope>NUCLEOTIDE SEQUENCE [LARGE SCALE GENOMIC DNA]</scope>
    <source>
        <strain evidence="2">LaAM-08-1</strain>
    </source>
</reference>
<name>A0A0C9X0R0_9AGAR</name>
<dbReference type="AlphaFoldDB" id="A0A0C9X0R0"/>
<dbReference type="OrthoDB" id="10522162at2759"/>
<gene>
    <name evidence="1" type="ORF">K443DRAFT_117037</name>
</gene>
<accession>A0A0C9X0R0</accession>
<reference evidence="1 2" key="1">
    <citation type="submission" date="2014-04" db="EMBL/GenBank/DDBJ databases">
        <authorList>
            <consortium name="DOE Joint Genome Institute"/>
            <person name="Kuo A."/>
            <person name="Kohler A."/>
            <person name="Nagy L.G."/>
            <person name="Floudas D."/>
            <person name="Copeland A."/>
            <person name="Barry K.W."/>
            <person name="Cichocki N."/>
            <person name="Veneault-Fourrey C."/>
            <person name="LaButti K."/>
            <person name="Lindquist E.A."/>
            <person name="Lipzen A."/>
            <person name="Lundell T."/>
            <person name="Morin E."/>
            <person name="Murat C."/>
            <person name="Sun H."/>
            <person name="Tunlid A."/>
            <person name="Henrissat B."/>
            <person name="Grigoriev I.V."/>
            <person name="Hibbett D.S."/>
            <person name="Martin F."/>
            <person name="Nordberg H.P."/>
            <person name="Cantor M.N."/>
            <person name="Hua S.X."/>
        </authorList>
    </citation>
    <scope>NUCLEOTIDE SEQUENCE [LARGE SCALE GENOMIC DNA]</scope>
    <source>
        <strain evidence="1 2">LaAM-08-1</strain>
    </source>
</reference>
<evidence type="ECO:0000313" key="2">
    <source>
        <dbReference type="Proteomes" id="UP000054477"/>
    </source>
</evidence>
<protein>
    <recommendedName>
        <fullName evidence="3">F-box domain-containing protein</fullName>
    </recommendedName>
</protein>
<sequence length="428" mass="48360">MSTLSYSDEYNAYERFLHCTTIPSVLHAIQSVKISAPLFPLLRRLTVTITRPGGWLDDLLPHIPSCQLQHLSIEYHASRSYPEGLLNLMLHLSERTPSLCRLKLKLYDHSDPVGDAQRIDIFTDSEKQRSLQVLFLDCAYLSPCTFSRIASLPCLRFLTIRLRETTMPELLSNSLSFDFLAKLDLRVTQAKLAISFFRCIGSAIPHVTHISISIDEVLPFDRDLGEISYQIRRLCLPRSFKSLHILFKELAAEDSPPPLVPENPGYGLHMFQPLLDFSLRVLNLSVQLPLFPPTLIYVTQMASAWVNLISIRIDVGSIVPFERHLLVPISKLVPFFQACKHLRQLYIPFRYLISDHLPSSGIQAYALLNLGLGWVTPHSRDAVALGRWLRIVAPGLPEIELVDTNGDTVVCGINELTKLDTIMVDAND</sequence>
<dbReference type="EMBL" id="KN839269">
    <property type="protein sequence ID" value="KIJ90152.1"/>
    <property type="molecule type" value="Genomic_DNA"/>
</dbReference>
<keyword evidence="2" id="KW-1185">Reference proteome</keyword>
<evidence type="ECO:0008006" key="3">
    <source>
        <dbReference type="Google" id="ProtNLM"/>
    </source>
</evidence>
<dbReference type="HOGENOM" id="CLU_649025_0_0_1"/>
<organism evidence="1 2">
    <name type="scientific">Laccaria amethystina LaAM-08-1</name>
    <dbReference type="NCBI Taxonomy" id="1095629"/>
    <lineage>
        <taxon>Eukaryota</taxon>
        <taxon>Fungi</taxon>
        <taxon>Dikarya</taxon>
        <taxon>Basidiomycota</taxon>
        <taxon>Agaricomycotina</taxon>
        <taxon>Agaricomycetes</taxon>
        <taxon>Agaricomycetidae</taxon>
        <taxon>Agaricales</taxon>
        <taxon>Agaricineae</taxon>
        <taxon>Hydnangiaceae</taxon>
        <taxon>Laccaria</taxon>
    </lineage>
</organism>